<dbReference type="PANTHER" id="PTHR42988">
    <property type="entry name" value="PHOSPHOHYDROLASE"/>
    <property type="match status" value="1"/>
</dbReference>
<dbReference type="Pfam" id="PF00149">
    <property type="entry name" value="Metallophos"/>
    <property type="match status" value="1"/>
</dbReference>
<dbReference type="GO" id="GO:0046872">
    <property type="term" value="F:metal ion binding"/>
    <property type="evidence" value="ECO:0007669"/>
    <property type="project" value="UniProtKB-KW"/>
</dbReference>
<dbReference type="InterPro" id="IPR050884">
    <property type="entry name" value="CNP_phosphodiesterase-III"/>
</dbReference>
<dbReference type="Gene3D" id="3.60.21.10">
    <property type="match status" value="1"/>
</dbReference>
<dbReference type="EMBL" id="AZHX01000870">
    <property type="protein sequence ID" value="ETX05776.1"/>
    <property type="molecule type" value="Genomic_DNA"/>
</dbReference>
<evidence type="ECO:0000313" key="8">
    <source>
        <dbReference type="Proteomes" id="UP000019140"/>
    </source>
</evidence>
<comment type="similarity">
    <text evidence="4">Belongs to the cyclic nucleotide phosphodiesterase class-III family.</text>
</comment>
<keyword evidence="3" id="KW-0408">Iron</keyword>
<evidence type="ECO:0000256" key="1">
    <source>
        <dbReference type="ARBA" id="ARBA00022723"/>
    </source>
</evidence>
<dbReference type="HOGENOM" id="CLU_800978_0_0_7"/>
<comment type="caution">
    <text evidence="7">The sequence shown here is derived from an EMBL/GenBank/DDBJ whole genome shotgun (WGS) entry which is preliminary data.</text>
</comment>
<dbReference type="GO" id="GO:0016787">
    <property type="term" value="F:hydrolase activity"/>
    <property type="evidence" value="ECO:0007669"/>
    <property type="project" value="UniProtKB-KW"/>
</dbReference>
<evidence type="ECO:0000259" key="6">
    <source>
        <dbReference type="Pfam" id="PF00149"/>
    </source>
</evidence>
<evidence type="ECO:0000256" key="5">
    <source>
        <dbReference type="SAM" id="MobiDB-lite"/>
    </source>
</evidence>
<keyword evidence="2" id="KW-0378">Hydrolase</keyword>
<reference evidence="7 8" key="1">
    <citation type="journal article" date="2014" name="Nature">
        <title>An environmental bacterial taxon with a large and distinct metabolic repertoire.</title>
        <authorList>
            <person name="Wilson M.C."/>
            <person name="Mori T."/>
            <person name="Ruckert C."/>
            <person name="Uria A.R."/>
            <person name="Helf M.J."/>
            <person name="Takada K."/>
            <person name="Gernert C."/>
            <person name="Steffens U.A."/>
            <person name="Heycke N."/>
            <person name="Schmitt S."/>
            <person name="Rinke C."/>
            <person name="Helfrich E.J."/>
            <person name="Brachmann A.O."/>
            <person name="Gurgui C."/>
            <person name="Wakimoto T."/>
            <person name="Kracht M."/>
            <person name="Crusemann M."/>
            <person name="Hentschel U."/>
            <person name="Abe I."/>
            <person name="Matsunaga S."/>
            <person name="Kalinowski J."/>
            <person name="Takeyama H."/>
            <person name="Piel J."/>
        </authorList>
    </citation>
    <scope>NUCLEOTIDE SEQUENCE [LARGE SCALE GENOMIC DNA]</scope>
    <source>
        <strain evidence="8">TSY2</strain>
    </source>
</reference>
<dbReference type="Proteomes" id="UP000019140">
    <property type="component" value="Unassembled WGS sequence"/>
</dbReference>
<dbReference type="InterPro" id="IPR029052">
    <property type="entry name" value="Metallo-depent_PP-like"/>
</dbReference>
<dbReference type="SUPFAM" id="SSF56300">
    <property type="entry name" value="Metallo-dependent phosphatases"/>
    <property type="match status" value="1"/>
</dbReference>
<gene>
    <name evidence="7" type="ORF">ETSY2_21000</name>
</gene>
<protein>
    <recommendedName>
        <fullName evidence="6">Calcineurin-like phosphoesterase domain-containing protein</fullName>
    </recommendedName>
</protein>
<organism evidence="7 8">
    <name type="scientific">Candidatus Entotheonella gemina</name>
    <dbReference type="NCBI Taxonomy" id="1429439"/>
    <lineage>
        <taxon>Bacteria</taxon>
        <taxon>Pseudomonadati</taxon>
        <taxon>Nitrospinota/Tectimicrobiota group</taxon>
        <taxon>Candidatus Tectimicrobiota</taxon>
        <taxon>Candidatus Entotheonellia</taxon>
        <taxon>Candidatus Entotheonellales</taxon>
        <taxon>Candidatus Entotheonellaceae</taxon>
        <taxon>Candidatus Entotheonella</taxon>
    </lineage>
</organism>
<evidence type="ECO:0000313" key="7">
    <source>
        <dbReference type="EMBL" id="ETX05776.1"/>
    </source>
</evidence>
<keyword evidence="8" id="KW-1185">Reference proteome</keyword>
<dbReference type="InterPro" id="IPR004843">
    <property type="entry name" value="Calcineurin-like_PHP"/>
</dbReference>
<proteinExistence type="inferred from homology"/>
<sequence>MHLATFVHISDLHFGDINPTTGENTYDAMAPKIWANNSQFDGLLGHRYIALKRLAEFFHSKHRDEGAQLIVTGDLTCVGKDEQFDTANEYLGALLQPPKGRCLGLAVGDWKDRAVPGNHDHWPGMSWMFGGPTPALGTHFPHLPFISPPIALSTGQQLRFVGINTDADVWPYGRDRLLARGVFHNQLHLAAGHMANLGLPCRNEICVLLLHHSHEWQGATLRMTTASRQALNTFIAEQSIAVLLCGHTHVPYVGSNSVTHQGSTIEFLEARCGSTTQWDIIPYNWKTLWGTRPKRNLQANTLIVHRLREENREIKWRAETYQRKPHGFEKATGPNLEDELTVWSPP</sequence>
<dbReference type="AlphaFoldDB" id="W4M7A5"/>
<evidence type="ECO:0000256" key="2">
    <source>
        <dbReference type="ARBA" id="ARBA00022801"/>
    </source>
</evidence>
<evidence type="ECO:0000256" key="3">
    <source>
        <dbReference type="ARBA" id="ARBA00023004"/>
    </source>
</evidence>
<feature type="region of interest" description="Disordered" evidence="5">
    <location>
        <begin position="326"/>
        <end position="346"/>
    </location>
</feature>
<name>W4M7A5_9BACT</name>
<accession>W4M7A5</accession>
<feature type="domain" description="Calcineurin-like phosphoesterase" evidence="6">
    <location>
        <begin position="5"/>
        <end position="251"/>
    </location>
</feature>
<evidence type="ECO:0000256" key="4">
    <source>
        <dbReference type="ARBA" id="ARBA00025742"/>
    </source>
</evidence>
<keyword evidence="1" id="KW-0479">Metal-binding</keyword>
<dbReference type="PANTHER" id="PTHR42988:SF2">
    <property type="entry name" value="CYCLIC NUCLEOTIDE PHOSPHODIESTERASE CBUA0032-RELATED"/>
    <property type="match status" value="1"/>
</dbReference>